<feature type="compositionally biased region" description="Polar residues" evidence="1">
    <location>
        <begin position="375"/>
        <end position="399"/>
    </location>
</feature>
<sequence length="597" mass="66438">MLWVYYWPTKTDPLIRNSGLEEDLANIKLPMHGTMCGASVEYRGKKDSDHWLGLRETAVSEYQSPNHEIRWAFDSDDSEDSDRSPESPSWNDYSDTDETAEALSQIDYSRAVENDVSETRTHDSIERPTIRQHFISEGSQEHAVDSFKVQRVPFVRSIDESSAYLDWTLLGAPDFALHSDLENRIVLNSNEQHVLYNIADPPSCHLTPVYMVSGIHGIREANLAREKTYLGSRPGQDMFKGHAYVVPLGDTLEQIKIAFGTQNVRIFRQTPAASQDRALRHDRSATLPQARSTMNCDEVDEQINDLGPEIIGEGYFDDICDLGSELSSQIMSQRTPSTNSALTEHSSMPTGSVTSANVTDREIRHYFQPGPYGQSADSLNYAPRSQISSGSDGNCQAPKNANYRDSDNSYGGCRSRYRGSSRRGPKETTTALAASPYGPGQSPGPPSSSAGRRQRFLDNIRRRRLQRNPSTAISSVGILRILQQGAKKYSTTIPAGTRRLPLVEADGLNTLELLRAPLKPLSPYGAGSLQQHPLASFNWEYESQQSTTTQPYQSTSPYAQNLDTDFTPSQSSSRRENKRGDSSSSGSKHRSSSRRHK</sequence>
<proteinExistence type="predicted"/>
<feature type="compositionally biased region" description="Basic residues" evidence="1">
    <location>
        <begin position="587"/>
        <end position="597"/>
    </location>
</feature>
<dbReference type="OrthoDB" id="5865767at2759"/>
<organism evidence="2 3">
    <name type="scientific">Colletotrichum salicis</name>
    <dbReference type="NCBI Taxonomy" id="1209931"/>
    <lineage>
        <taxon>Eukaryota</taxon>
        <taxon>Fungi</taxon>
        <taxon>Dikarya</taxon>
        <taxon>Ascomycota</taxon>
        <taxon>Pezizomycotina</taxon>
        <taxon>Sordariomycetes</taxon>
        <taxon>Hypocreomycetidae</taxon>
        <taxon>Glomerellales</taxon>
        <taxon>Glomerellaceae</taxon>
        <taxon>Colletotrichum</taxon>
        <taxon>Colletotrichum acutatum species complex</taxon>
    </lineage>
</organism>
<accession>A0A135UJ65</accession>
<feature type="region of interest" description="Disordered" evidence="1">
    <location>
        <begin position="330"/>
        <end position="355"/>
    </location>
</feature>
<feature type="compositionally biased region" description="Polar residues" evidence="1">
    <location>
        <begin position="559"/>
        <end position="572"/>
    </location>
</feature>
<evidence type="ECO:0000256" key="1">
    <source>
        <dbReference type="SAM" id="MobiDB-lite"/>
    </source>
</evidence>
<comment type="caution">
    <text evidence="2">The sequence shown here is derived from an EMBL/GenBank/DDBJ whole genome shotgun (WGS) entry which is preliminary data.</text>
</comment>
<feature type="region of interest" description="Disordered" evidence="1">
    <location>
        <begin position="545"/>
        <end position="597"/>
    </location>
</feature>
<keyword evidence="3" id="KW-1185">Reference proteome</keyword>
<evidence type="ECO:0000313" key="3">
    <source>
        <dbReference type="Proteomes" id="UP000070121"/>
    </source>
</evidence>
<protein>
    <submittedName>
        <fullName evidence="2">Uncharacterized protein</fullName>
    </submittedName>
</protein>
<name>A0A135UJ65_9PEZI</name>
<feature type="compositionally biased region" description="Low complexity" evidence="1">
    <location>
        <begin position="545"/>
        <end position="558"/>
    </location>
</feature>
<dbReference type="AlphaFoldDB" id="A0A135UJ65"/>
<dbReference type="Proteomes" id="UP000070121">
    <property type="component" value="Unassembled WGS sequence"/>
</dbReference>
<reference evidence="2 3" key="1">
    <citation type="submission" date="2014-02" db="EMBL/GenBank/DDBJ databases">
        <title>The genome sequence of Colletotrichum salicis CBS 607.94.</title>
        <authorList>
            <person name="Baroncelli R."/>
            <person name="Thon M.R."/>
        </authorList>
    </citation>
    <scope>NUCLEOTIDE SEQUENCE [LARGE SCALE GENOMIC DNA]</scope>
    <source>
        <strain evidence="2 3">CBS 607.94</strain>
    </source>
</reference>
<evidence type="ECO:0000313" key="2">
    <source>
        <dbReference type="EMBL" id="KXH60443.1"/>
    </source>
</evidence>
<dbReference type="EMBL" id="JFFI01001385">
    <property type="protein sequence ID" value="KXH60443.1"/>
    <property type="molecule type" value="Genomic_DNA"/>
</dbReference>
<feature type="region of interest" description="Disordered" evidence="1">
    <location>
        <begin position="367"/>
        <end position="452"/>
    </location>
</feature>
<gene>
    <name evidence="2" type="ORF">CSAL01_07069</name>
</gene>
<feature type="region of interest" description="Disordered" evidence="1">
    <location>
        <begin position="72"/>
        <end position="97"/>
    </location>
</feature>